<reference evidence="4" key="1">
    <citation type="submission" date="2015-02" db="EMBL/GenBank/DDBJ databases">
        <title>Description and complete genome sequence of the first cultured representative of the subdivision 5 of the Verrucomicrobia phylum.</title>
        <authorList>
            <person name="Spring S."/>
            <person name="Bunk B."/>
            <person name="Sproer C."/>
            <person name="Klenk H.-P."/>
        </authorList>
    </citation>
    <scope>NUCLEOTIDE SEQUENCE [LARGE SCALE GENOMIC DNA]</scope>
    <source>
        <strain evidence="4">L21-Fru-AB</strain>
    </source>
</reference>
<dbReference type="Pfam" id="PF11932">
    <property type="entry name" value="DUF3450"/>
    <property type="match status" value="1"/>
</dbReference>
<dbReference type="AlphaFoldDB" id="A0A0G3EG79"/>
<keyword evidence="1" id="KW-0175">Coiled coil</keyword>
<feature type="coiled-coil region" evidence="1">
    <location>
        <begin position="56"/>
        <end position="111"/>
    </location>
</feature>
<keyword evidence="4" id="KW-1185">Reference proteome</keyword>
<dbReference type="STRING" id="1307763.L21SP4_02239"/>
<dbReference type="KEGG" id="vbl:L21SP4_02239"/>
<name>A0A0G3EG79_9BACT</name>
<protein>
    <recommendedName>
        <fullName evidence="5">DUF3450 family protein</fullName>
    </recommendedName>
</protein>
<proteinExistence type="predicted"/>
<organism evidence="3 4">
    <name type="scientific">Kiritimatiella glycovorans</name>
    <dbReference type="NCBI Taxonomy" id="1307763"/>
    <lineage>
        <taxon>Bacteria</taxon>
        <taxon>Pseudomonadati</taxon>
        <taxon>Kiritimatiellota</taxon>
        <taxon>Kiritimatiellia</taxon>
        <taxon>Kiritimatiellales</taxon>
        <taxon>Kiritimatiellaceae</taxon>
        <taxon>Kiritimatiella</taxon>
    </lineage>
</organism>
<sequence length="260" mass="29029" precursor="true">MTLRSRITPLVAAAALAMPLYAGPDPDMATARQALDQYVETQRLISEEKQAWREAEQMLHERIELVQEEIESLRKKIGEARSNIGHADEKRRELQDENETLKQATETVRGRIGPLEARVRELVVRLPQPLRDTVKPLSRKIPDNPGDTSLSLSQRYQNVVGLLNEVNKFNRRIVIASEVRPLPDGEQAEVETMYVGLGQAWYANLDGTRGGVGRPGSEGWTWEPVGGLGPEVKEAIAIYRNEKPAVYKPLPVHISGGEAK</sequence>
<keyword evidence="2" id="KW-0732">Signal</keyword>
<dbReference type="EMBL" id="CP010904">
    <property type="protein sequence ID" value="AKJ65466.1"/>
    <property type="molecule type" value="Genomic_DNA"/>
</dbReference>
<feature type="chain" id="PRO_5005184220" description="DUF3450 family protein" evidence="2">
    <location>
        <begin position="23"/>
        <end position="260"/>
    </location>
</feature>
<evidence type="ECO:0000256" key="1">
    <source>
        <dbReference type="SAM" id="Coils"/>
    </source>
</evidence>
<dbReference type="InterPro" id="IPR016866">
    <property type="entry name" value="UCP028069"/>
</dbReference>
<evidence type="ECO:0000256" key="2">
    <source>
        <dbReference type="SAM" id="SignalP"/>
    </source>
</evidence>
<evidence type="ECO:0008006" key="5">
    <source>
        <dbReference type="Google" id="ProtNLM"/>
    </source>
</evidence>
<dbReference type="OrthoDB" id="9784100at2"/>
<reference evidence="3 4" key="2">
    <citation type="journal article" date="2016" name="ISME J.">
        <title>Characterization of the first cultured representative of Verrucomicrobia subdivision 5 indicates the proposal of a novel phylum.</title>
        <authorList>
            <person name="Spring S."/>
            <person name="Bunk B."/>
            <person name="Sproer C."/>
            <person name="Schumann P."/>
            <person name="Rohde M."/>
            <person name="Tindall B.J."/>
            <person name="Klenk H.P."/>
        </authorList>
    </citation>
    <scope>NUCLEOTIDE SEQUENCE [LARGE SCALE GENOMIC DNA]</scope>
    <source>
        <strain evidence="3 4">L21-Fru-AB</strain>
    </source>
</reference>
<accession>A0A0G3EG79</accession>
<gene>
    <name evidence="3" type="ORF">L21SP4_02239</name>
</gene>
<feature type="signal peptide" evidence="2">
    <location>
        <begin position="1"/>
        <end position="22"/>
    </location>
</feature>
<dbReference type="RefSeq" id="WP_082116717.1">
    <property type="nucleotide sequence ID" value="NZ_CP010904.1"/>
</dbReference>
<evidence type="ECO:0000313" key="4">
    <source>
        <dbReference type="Proteomes" id="UP000035268"/>
    </source>
</evidence>
<evidence type="ECO:0000313" key="3">
    <source>
        <dbReference type="EMBL" id="AKJ65466.1"/>
    </source>
</evidence>
<dbReference type="Proteomes" id="UP000035268">
    <property type="component" value="Chromosome"/>
</dbReference>